<proteinExistence type="predicted"/>
<dbReference type="PANTHER" id="PTHR33993">
    <property type="entry name" value="GLYOXALASE-RELATED"/>
    <property type="match status" value="1"/>
</dbReference>
<dbReference type="SUPFAM" id="SSF54593">
    <property type="entry name" value="Glyoxalase/Bleomycin resistance protein/Dihydroxybiphenyl dioxygenase"/>
    <property type="match status" value="1"/>
</dbReference>
<dbReference type="InterPro" id="IPR052164">
    <property type="entry name" value="Anthracycline_SecMetBiosynth"/>
</dbReference>
<sequence length="116" mass="12791">MKHHTLNYVEFAASDLPATQTFFESVFGWQFQSYGPQYVAFSESGLEGGFFQSDVSASQAQGAPLLVLYSDDLVQTQRAIEQAGATINKAIFSFPGGKRFHFIEPSGNELAVWSDK</sequence>
<organism evidence="2 3">
    <name type="scientific">Pseudoalteromonas rubra</name>
    <dbReference type="NCBI Taxonomy" id="43658"/>
    <lineage>
        <taxon>Bacteria</taxon>
        <taxon>Pseudomonadati</taxon>
        <taxon>Pseudomonadota</taxon>
        <taxon>Gammaproteobacteria</taxon>
        <taxon>Alteromonadales</taxon>
        <taxon>Pseudoalteromonadaceae</taxon>
        <taxon>Pseudoalteromonas</taxon>
    </lineage>
</organism>
<protein>
    <submittedName>
        <fullName evidence="2">Glyoxalase</fullName>
    </submittedName>
</protein>
<dbReference type="PATRIC" id="fig|43658.6.peg.2718"/>
<dbReference type="PANTHER" id="PTHR33993:SF1">
    <property type="entry name" value="GLYOXALASE FAMILY PROTEIN"/>
    <property type="match status" value="1"/>
</dbReference>
<dbReference type="AlphaFoldDB" id="A0A0L0EVT8"/>
<evidence type="ECO:0000313" key="2">
    <source>
        <dbReference type="EMBL" id="KNC68520.1"/>
    </source>
</evidence>
<dbReference type="Proteomes" id="UP000036850">
    <property type="component" value="Unassembled WGS sequence"/>
</dbReference>
<evidence type="ECO:0000259" key="1">
    <source>
        <dbReference type="PROSITE" id="PS51819"/>
    </source>
</evidence>
<dbReference type="InterPro" id="IPR037523">
    <property type="entry name" value="VOC_core"/>
</dbReference>
<reference evidence="3" key="1">
    <citation type="submission" date="2015-07" db="EMBL/GenBank/DDBJ databases">
        <title>Draft genome sequence of a Pseudoalteromonas rubra strain, OCN096, isolated from Kaneohe Bay, Oahu, Hawaii.</title>
        <authorList>
            <person name="Beurmann S."/>
            <person name="Ushijima B."/>
            <person name="Belcaid M."/>
            <person name="Callahan S.M."/>
            <person name="Aeby G.S."/>
        </authorList>
    </citation>
    <scope>NUCLEOTIDE SEQUENCE [LARGE SCALE GENOMIC DNA]</scope>
    <source>
        <strain evidence="3">OCN096</strain>
    </source>
</reference>
<name>A0A0L0EVT8_9GAMM</name>
<dbReference type="PROSITE" id="PS51819">
    <property type="entry name" value="VOC"/>
    <property type="match status" value="1"/>
</dbReference>
<evidence type="ECO:0000313" key="3">
    <source>
        <dbReference type="Proteomes" id="UP000036850"/>
    </source>
</evidence>
<dbReference type="CDD" id="cd07247">
    <property type="entry name" value="SgaA_N_like"/>
    <property type="match status" value="1"/>
</dbReference>
<dbReference type="Pfam" id="PF00903">
    <property type="entry name" value="Glyoxalase"/>
    <property type="match status" value="1"/>
</dbReference>
<gene>
    <name evidence="2" type="ORF">AC626_04125</name>
</gene>
<accession>A0A0L0EVT8</accession>
<dbReference type="InterPro" id="IPR004360">
    <property type="entry name" value="Glyas_Fos-R_dOase_dom"/>
</dbReference>
<feature type="domain" description="VOC" evidence="1">
    <location>
        <begin position="5"/>
        <end position="115"/>
    </location>
</feature>
<comment type="caution">
    <text evidence="2">The sequence shown here is derived from an EMBL/GenBank/DDBJ whole genome shotgun (WGS) entry which is preliminary data.</text>
</comment>
<dbReference type="OrthoDB" id="9792323at2"/>
<dbReference type="InterPro" id="IPR029068">
    <property type="entry name" value="Glyas_Bleomycin-R_OHBP_Dase"/>
</dbReference>
<dbReference type="EMBL" id="LFZX01000019">
    <property type="protein sequence ID" value="KNC68520.1"/>
    <property type="molecule type" value="Genomic_DNA"/>
</dbReference>
<dbReference type="Gene3D" id="3.10.180.10">
    <property type="entry name" value="2,3-Dihydroxybiphenyl 1,2-Dioxygenase, domain 1"/>
    <property type="match status" value="1"/>
</dbReference>